<dbReference type="SMART" id="SM00355">
    <property type="entry name" value="ZnF_C2H2"/>
    <property type="match status" value="3"/>
</dbReference>
<dbReference type="InterPro" id="IPR013087">
    <property type="entry name" value="Znf_C2H2_type"/>
</dbReference>
<evidence type="ECO:0000259" key="2">
    <source>
        <dbReference type="PROSITE" id="PS50157"/>
    </source>
</evidence>
<proteinExistence type="predicted"/>
<keyword evidence="1" id="KW-0479">Metal-binding</keyword>
<evidence type="ECO:0000313" key="4">
    <source>
        <dbReference type="Proteomes" id="UP001626550"/>
    </source>
</evidence>
<comment type="caution">
    <text evidence="3">The sequence shown here is derived from an EMBL/GenBank/DDBJ whole genome shotgun (WGS) entry which is preliminary data.</text>
</comment>
<accession>A0ABD2QJR1</accession>
<reference evidence="3 4" key="1">
    <citation type="submission" date="2024-11" db="EMBL/GenBank/DDBJ databases">
        <title>Adaptive evolution of stress response genes in parasites aligns with host niche diversity.</title>
        <authorList>
            <person name="Hahn C."/>
            <person name="Resl P."/>
        </authorList>
    </citation>
    <scope>NUCLEOTIDE SEQUENCE [LARGE SCALE GENOMIC DNA]</scope>
    <source>
        <strain evidence="3">EGGRZ-B1_66</strain>
        <tissue evidence="3">Body</tissue>
    </source>
</reference>
<protein>
    <recommendedName>
        <fullName evidence="2">C2H2-type domain-containing protein</fullName>
    </recommendedName>
</protein>
<dbReference type="InterPro" id="IPR040373">
    <property type="entry name" value="CASZ1"/>
</dbReference>
<feature type="domain" description="C2H2-type" evidence="2">
    <location>
        <begin position="135"/>
        <end position="164"/>
    </location>
</feature>
<sequence>MATEKPDARARVLYVYADDKATLVRYDVISRREEMIRHIKWHRKREESLQYGFMRYSPSDDCRNHSCVHNGKQTHYHCLQANCSKIYISTSDVQMHANYHRKDAVIMQDGFQRFRATENCGLESCPFQNERTTHFHCRRPECLFTFKNKADIEKHKSHHQRNDSFAKDGFKKFIKYESCDYSSCKYSRIMNHIHCIRPGCDYVVHSSSQILSHKRKHERRQIPEPFGCSSFNFGTEDEESRFPMTQGIGQVEAIKILYEKIKTMVLATLSLLRVSESAPTVPVESLDFGTTEPLAKELFFDLHKRIVLADGHMCNNWQPCDEKYGHFHCSWPKCFDRRGPLFRYRSHWIRHAWTGALIKVGP</sequence>
<evidence type="ECO:0000256" key="1">
    <source>
        <dbReference type="PROSITE-ProRule" id="PRU00042"/>
    </source>
</evidence>
<dbReference type="PROSITE" id="PS50157">
    <property type="entry name" value="ZINC_FINGER_C2H2_2"/>
    <property type="match status" value="1"/>
</dbReference>
<organism evidence="3 4">
    <name type="scientific">Cichlidogyrus casuarinus</name>
    <dbReference type="NCBI Taxonomy" id="1844966"/>
    <lineage>
        <taxon>Eukaryota</taxon>
        <taxon>Metazoa</taxon>
        <taxon>Spiralia</taxon>
        <taxon>Lophotrochozoa</taxon>
        <taxon>Platyhelminthes</taxon>
        <taxon>Monogenea</taxon>
        <taxon>Monopisthocotylea</taxon>
        <taxon>Dactylogyridea</taxon>
        <taxon>Ancyrocephalidae</taxon>
        <taxon>Cichlidogyrus</taxon>
    </lineage>
</organism>
<dbReference type="AlphaFoldDB" id="A0ABD2QJR1"/>
<gene>
    <name evidence="3" type="ORF">Ciccas_002691</name>
</gene>
<keyword evidence="1" id="KW-0862">Zinc</keyword>
<dbReference type="EMBL" id="JBJKFK010000219">
    <property type="protein sequence ID" value="KAL3318651.1"/>
    <property type="molecule type" value="Genomic_DNA"/>
</dbReference>
<dbReference type="PROSITE" id="PS00028">
    <property type="entry name" value="ZINC_FINGER_C2H2_1"/>
    <property type="match status" value="3"/>
</dbReference>
<dbReference type="GO" id="GO:0008270">
    <property type="term" value="F:zinc ion binding"/>
    <property type="evidence" value="ECO:0007669"/>
    <property type="project" value="UniProtKB-KW"/>
</dbReference>
<name>A0ABD2QJR1_9PLAT</name>
<dbReference type="PANTHER" id="PTHR12451">
    <property type="entry name" value="TRANSCRIPTION FACTOR CASTOR PROTEIN MING -RELATED"/>
    <property type="match status" value="1"/>
</dbReference>
<evidence type="ECO:0000313" key="3">
    <source>
        <dbReference type="EMBL" id="KAL3318651.1"/>
    </source>
</evidence>
<dbReference type="PANTHER" id="PTHR12451:SF0">
    <property type="entry name" value="ZINC FINGER PROTEIN CASTOR HOMOLOG 1"/>
    <property type="match status" value="1"/>
</dbReference>
<keyword evidence="1" id="KW-0863">Zinc-finger</keyword>
<keyword evidence="4" id="KW-1185">Reference proteome</keyword>
<dbReference type="Proteomes" id="UP001626550">
    <property type="component" value="Unassembled WGS sequence"/>
</dbReference>